<dbReference type="EC" id="2.7.13.3" evidence="3"/>
<evidence type="ECO:0000256" key="1">
    <source>
        <dbReference type="ARBA" id="ARBA00000085"/>
    </source>
</evidence>
<dbReference type="InterPro" id="IPR005467">
    <property type="entry name" value="His_kinase_dom"/>
</dbReference>
<evidence type="ECO:0000259" key="16">
    <source>
        <dbReference type="PROSITE" id="PS50110"/>
    </source>
</evidence>
<dbReference type="Pfam" id="PF12860">
    <property type="entry name" value="PAS_7"/>
    <property type="match status" value="1"/>
</dbReference>
<keyword evidence="6 13" id="KW-0597">Phosphoprotein</keyword>
<keyword evidence="4" id="KW-1003">Cell membrane</keyword>
<dbReference type="STRING" id="1402135.SAMN05444149_102571"/>
<dbReference type="GO" id="GO:0000155">
    <property type="term" value="F:phosphorelay sensor kinase activity"/>
    <property type="evidence" value="ECO:0007669"/>
    <property type="project" value="InterPro"/>
</dbReference>
<sequence length="834" mass="91162">MTARGLSRLSIRTRLFCAIGLLSVVATVIGVIAFYTLARADRQIELLHSVSLAEVSRALELSQSAATLSKSAPFLLSLNPPFGISTETDEIYAAIARLETMAQGDAELGLSVARMRAAVDDLVDIIPQQNRIGRDIDAIDADLERLLRRYRQWTTTRVATTYQRQAWSALQQLAMEAVGTARATTLISIGEFRQRYTKIRADILAVATPLVADNVQEIDRTITRDDTLFNLVYRNLAISLDAENALFRIRTEAERINQLAAQKVTAARQRLEASQADTRARLAVAQWVMLALMAISLVVAVVSAVFVSRYVVMNLHRIAQAMRRLAAGDRATRLERRLESDDEIGQLFSAFRIFRANALRLDRNSRLIRRQNTLFSRVFENITDGVVITAASGRILAQNLRTRDLLRLPDTAQAPETVDDLLAQSPFALRDTAMTAAGYLEYESAAGHVLELRRSPFPDGGAVWLFSEVTERRLVDARLAEIQRVETLGKVTGEVAHDFGNILSTISGNLHLLERADPETARRLRARIEDAVDLGVTLTERLLAFARKQHLEPQRTDIVDLLNAMRDLLEIALPETAVLSVTTPDGPIWAMIDPGQLESAILNLCVNAGQAISDSGHIEISVARTDDDQIALSVADDGHGMPAETLRYATEPFFTARRDGSGTGLGLSMVDGFVHQSGGSLHIASQPDAGTTVTLLFPPIAEAAALSARHAGYAVVIDDDPKALTAAATALRAHGFDVTTATDYASGRALLTGPPPPDLVLSDLKLDAQHSGWDLIRLALERHPQTRAVAMSTQLPRADSIDPADRDRFARLEKPVSALALEQVLARLLPPTAD</sequence>
<feature type="domain" description="Response regulatory" evidence="16">
    <location>
        <begin position="713"/>
        <end position="829"/>
    </location>
</feature>
<feature type="transmembrane region" description="Helical" evidence="14">
    <location>
        <begin position="15"/>
        <end position="38"/>
    </location>
</feature>
<protein>
    <recommendedName>
        <fullName evidence="3">histidine kinase</fullName>
        <ecNumber evidence="3">2.7.13.3</ecNumber>
    </recommendedName>
</protein>
<dbReference type="SMART" id="SM00304">
    <property type="entry name" value="HAMP"/>
    <property type="match status" value="1"/>
</dbReference>
<keyword evidence="8 14" id="KW-0812">Transmembrane</keyword>
<dbReference type="Proteomes" id="UP000199754">
    <property type="component" value="Plasmid pSMR1-1"/>
</dbReference>
<gene>
    <name evidence="18" type="primary">glnL</name>
    <name evidence="18" type="ORF">SULPSESMR1_04976</name>
</gene>
<dbReference type="Gene3D" id="1.10.287.130">
    <property type="match status" value="1"/>
</dbReference>
<dbReference type="PROSITE" id="PS50110">
    <property type="entry name" value="RESPONSE_REGULATORY"/>
    <property type="match status" value="1"/>
</dbReference>
<dbReference type="Pfam" id="PF00672">
    <property type="entry name" value="HAMP"/>
    <property type="match status" value="1"/>
</dbReference>
<dbReference type="Gene3D" id="3.30.450.20">
    <property type="entry name" value="PAS domain"/>
    <property type="match status" value="1"/>
</dbReference>
<dbReference type="InterPro" id="IPR011006">
    <property type="entry name" value="CheY-like_superfamily"/>
</dbReference>
<evidence type="ECO:0000313" key="18">
    <source>
        <dbReference type="EMBL" id="ASM74670.1"/>
    </source>
</evidence>
<dbReference type="RefSeq" id="WP_089422693.1">
    <property type="nucleotide sequence ID" value="NZ_CP022416.1"/>
</dbReference>
<evidence type="ECO:0000259" key="15">
    <source>
        <dbReference type="PROSITE" id="PS50109"/>
    </source>
</evidence>
<keyword evidence="10 14" id="KW-1133">Transmembrane helix</keyword>
<keyword evidence="11 14" id="KW-0472">Membrane</keyword>
<dbReference type="PANTHER" id="PTHR43065">
    <property type="entry name" value="SENSOR HISTIDINE KINASE"/>
    <property type="match status" value="1"/>
</dbReference>
<evidence type="ECO:0000256" key="7">
    <source>
        <dbReference type="ARBA" id="ARBA00022679"/>
    </source>
</evidence>
<dbReference type="EMBL" id="CP022416">
    <property type="protein sequence ID" value="ASM74670.1"/>
    <property type="molecule type" value="Genomic_DNA"/>
</dbReference>
<dbReference type="Gene3D" id="3.30.565.10">
    <property type="entry name" value="Histidine kinase-like ATPase, C-terminal domain"/>
    <property type="match status" value="1"/>
</dbReference>
<dbReference type="SUPFAM" id="SSF47384">
    <property type="entry name" value="Homodimeric domain of signal transducing histidine kinase"/>
    <property type="match status" value="1"/>
</dbReference>
<dbReference type="PROSITE" id="PS50885">
    <property type="entry name" value="HAMP"/>
    <property type="match status" value="1"/>
</dbReference>
<dbReference type="InterPro" id="IPR003660">
    <property type="entry name" value="HAMP_dom"/>
</dbReference>
<dbReference type="CDD" id="cd06225">
    <property type="entry name" value="HAMP"/>
    <property type="match status" value="1"/>
</dbReference>
<keyword evidence="12" id="KW-0807">Transducer</keyword>
<evidence type="ECO:0000256" key="10">
    <source>
        <dbReference type="ARBA" id="ARBA00022989"/>
    </source>
</evidence>
<dbReference type="SUPFAM" id="SSF55874">
    <property type="entry name" value="ATPase domain of HSP90 chaperone/DNA topoisomerase II/histidine kinase"/>
    <property type="match status" value="1"/>
</dbReference>
<evidence type="ECO:0000256" key="13">
    <source>
        <dbReference type="PROSITE-ProRule" id="PRU00169"/>
    </source>
</evidence>
<evidence type="ECO:0000256" key="9">
    <source>
        <dbReference type="ARBA" id="ARBA00022777"/>
    </source>
</evidence>
<dbReference type="InterPro" id="IPR003594">
    <property type="entry name" value="HATPase_dom"/>
</dbReference>
<feature type="domain" description="Histidine kinase" evidence="15">
    <location>
        <begin position="494"/>
        <end position="701"/>
    </location>
</feature>
<dbReference type="SUPFAM" id="SSF52172">
    <property type="entry name" value="CheY-like"/>
    <property type="match status" value="1"/>
</dbReference>
<dbReference type="GO" id="GO:0005886">
    <property type="term" value="C:plasma membrane"/>
    <property type="evidence" value="ECO:0007669"/>
    <property type="project" value="UniProtKB-SubCell"/>
</dbReference>
<geneLocation type="plasmid" evidence="18 19">
    <name>pSMR1-1</name>
</geneLocation>
<evidence type="ECO:0000256" key="5">
    <source>
        <dbReference type="ARBA" id="ARBA00022481"/>
    </source>
</evidence>
<dbReference type="Pfam" id="PF00512">
    <property type="entry name" value="HisKA"/>
    <property type="match status" value="1"/>
</dbReference>
<evidence type="ECO:0000256" key="12">
    <source>
        <dbReference type="ARBA" id="ARBA00023224"/>
    </source>
</evidence>
<evidence type="ECO:0000259" key="17">
    <source>
        <dbReference type="PROSITE" id="PS50885"/>
    </source>
</evidence>
<dbReference type="InterPro" id="IPR003661">
    <property type="entry name" value="HisK_dim/P_dom"/>
</dbReference>
<dbReference type="PRINTS" id="PR00344">
    <property type="entry name" value="BCTRLSENSOR"/>
</dbReference>
<dbReference type="InterPro" id="IPR001789">
    <property type="entry name" value="Sig_transdc_resp-reg_receiver"/>
</dbReference>
<evidence type="ECO:0000256" key="6">
    <source>
        <dbReference type="ARBA" id="ARBA00022553"/>
    </source>
</evidence>
<comment type="subcellular location">
    <subcellularLocation>
        <location evidence="2">Cell membrane</location>
    </subcellularLocation>
</comment>
<keyword evidence="18" id="KW-0614">Plasmid</keyword>
<dbReference type="Pfam" id="PF02203">
    <property type="entry name" value="TarH"/>
    <property type="match status" value="1"/>
</dbReference>
<evidence type="ECO:0000256" key="14">
    <source>
        <dbReference type="SAM" id="Phobius"/>
    </source>
</evidence>
<proteinExistence type="predicted"/>
<dbReference type="SMART" id="SM00388">
    <property type="entry name" value="HisKA"/>
    <property type="match status" value="1"/>
</dbReference>
<dbReference type="SMART" id="SM00448">
    <property type="entry name" value="REC"/>
    <property type="match status" value="1"/>
</dbReference>
<dbReference type="GO" id="GO:0006935">
    <property type="term" value="P:chemotaxis"/>
    <property type="evidence" value="ECO:0007669"/>
    <property type="project" value="InterPro"/>
</dbReference>
<feature type="domain" description="HAMP" evidence="17">
    <location>
        <begin position="309"/>
        <end position="363"/>
    </location>
</feature>
<reference evidence="18 19" key="1">
    <citation type="submission" date="2017-07" db="EMBL/GenBank/DDBJ databases">
        <title>Genome Sequence of Sulfitobacter pseudonitzschiae Strain SMR1 Isolated from a culture of the Diatom Skeletonema marinoi.</title>
        <authorList>
            <person name="Topel M."/>
            <person name="Pinder M.I.M."/>
            <person name="Johansson O.N."/>
            <person name="Kourtchenko O."/>
            <person name="Godhe A."/>
            <person name="Clarke A.K."/>
        </authorList>
    </citation>
    <scope>NUCLEOTIDE SEQUENCE [LARGE SCALE GENOMIC DNA]</scope>
    <source>
        <strain evidence="18 19">SMR1</strain>
        <plasmid evidence="18 19">pSMR1-1</plasmid>
    </source>
</reference>
<dbReference type="SMART" id="SM00387">
    <property type="entry name" value="HATPase_c"/>
    <property type="match status" value="1"/>
</dbReference>
<dbReference type="CDD" id="cd00156">
    <property type="entry name" value="REC"/>
    <property type="match status" value="1"/>
</dbReference>
<comment type="catalytic activity">
    <reaction evidence="1">
        <text>ATP + protein L-histidine = ADP + protein N-phospho-L-histidine.</text>
        <dbReference type="EC" id="2.7.13.3"/>
    </reaction>
</comment>
<dbReference type="InterPro" id="IPR036890">
    <property type="entry name" value="HATPase_C_sf"/>
</dbReference>
<dbReference type="Gene3D" id="6.10.340.10">
    <property type="match status" value="1"/>
</dbReference>
<evidence type="ECO:0000256" key="4">
    <source>
        <dbReference type="ARBA" id="ARBA00022475"/>
    </source>
</evidence>
<dbReference type="CDD" id="cd00082">
    <property type="entry name" value="HisKA"/>
    <property type="match status" value="1"/>
</dbReference>
<keyword evidence="9 18" id="KW-0418">Kinase</keyword>
<evidence type="ECO:0000256" key="2">
    <source>
        <dbReference type="ARBA" id="ARBA00004236"/>
    </source>
</evidence>
<dbReference type="Pfam" id="PF02518">
    <property type="entry name" value="HATPase_c"/>
    <property type="match status" value="1"/>
</dbReference>
<dbReference type="Pfam" id="PF00072">
    <property type="entry name" value="Response_reg"/>
    <property type="match status" value="1"/>
</dbReference>
<evidence type="ECO:0000256" key="8">
    <source>
        <dbReference type="ARBA" id="ARBA00022692"/>
    </source>
</evidence>
<dbReference type="KEGG" id="spse:SULPSESMR1_04976"/>
<keyword evidence="19" id="KW-1185">Reference proteome</keyword>
<evidence type="ECO:0000256" key="11">
    <source>
        <dbReference type="ARBA" id="ARBA00023136"/>
    </source>
</evidence>
<dbReference type="InterPro" id="IPR036097">
    <property type="entry name" value="HisK_dim/P_sf"/>
</dbReference>
<organism evidence="18 19">
    <name type="scientific">Pseudosulfitobacter pseudonitzschiae</name>
    <dbReference type="NCBI Taxonomy" id="1402135"/>
    <lineage>
        <taxon>Bacteria</taxon>
        <taxon>Pseudomonadati</taxon>
        <taxon>Pseudomonadota</taxon>
        <taxon>Alphaproteobacteria</taxon>
        <taxon>Rhodobacterales</taxon>
        <taxon>Roseobacteraceae</taxon>
        <taxon>Pseudosulfitobacter</taxon>
    </lineage>
</organism>
<evidence type="ECO:0000256" key="3">
    <source>
        <dbReference type="ARBA" id="ARBA00012438"/>
    </source>
</evidence>
<keyword evidence="5" id="KW-0488">Methylation</keyword>
<dbReference type="InterPro" id="IPR003122">
    <property type="entry name" value="Tar_rcpt_lig-bd"/>
</dbReference>
<dbReference type="PROSITE" id="PS50109">
    <property type="entry name" value="HIS_KIN"/>
    <property type="match status" value="1"/>
</dbReference>
<name>A0A221K726_9RHOB</name>
<dbReference type="Gene3D" id="3.40.50.2300">
    <property type="match status" value="1"/>
</dbReference>
<feature type="modified residue" description="4-aspartylphosphate" evidence="13">
    <location>
        <position position="763"/>
    </location>
</feature>
<dbReference type="InterPro" id="IPR004358">
    <property type="entry name" value="Sig_transdc_His_kin-like_C"/>
</dbReference>
<feature type="transmembrane region" description="Helical" evidence="14">
    <location>
        <begin position="287"/>
        <end position="312"/>
    </location>
</feature>
<dbReference type="AlphaFoldDB" id="A0A221K726"/>
<dbReference type="OrthoDB" id="9796100at2"/>
<accession>A0A221K726</accession>
<evidence type="ECO:0000313" key="19">
    <source>
        <dbReference type="Proteomes" id="UP000199754"/>
    </source>
</evidence>
<dbReference type="PANTHER" id="PTHR43065:SF42">
    <property type="entry name" value="TWO-COMPONENT SENSOR PPRA"/>
    <property type="match status" value="1"/>
</dbReference>
<keyword evidence="7 18" id="KW-0808">Transferase</keyword>
<dbReference type="SUPFAM" id="SSF158472">
    <property type="entry name" value="HAMP domain-like"/>
    <property type="match status" value="1"/>
</dbReference>